<reference evidence="1" key="1">
    <citation type="journal article" date="2020" name="Nat. Commun.">
        <title>Large-scale genome sequencing of mycorrhizal fungi provides insights into the early evolution of symbiotic traits.</title>
        <authorList>
            <person name="Miyauchi S."/>
            <person name="Kiss E."/>
            <person name="Kuo A."/>
            <person name="Drula E."/>
            <person name="Kohler A."/>
            <person name="Sanchez-Garcia M."/>
            <person name="Morin E."/>
            <person name="Andreopoulos B."/>
            <person name="Barry K.W."/>
            <person name="Bonito G."/>
            <person name="Buee M."/>
            <person name="Carver A."/>
            <person name="Chen C."/>
            <person name="Cichocki N."/>
            <person name="Clum A."/>
            <person name="Culley D."/>
            <person name="Crous P.W."/>
            <person name="Fauchery L."/>
            <person name="Girlanda M."/>
            <person name="Hayes R.D."/>
            <person name="Keri Z."/>
            <person name="LaButti K."/>
            <person name="Lipzen A."/>
            <person name="Lombard V."/>
            <person name="Magnuson J."/>
            <person name="Maillard F."/>
            <person name="Murat C."/>
            <person name="Nolan M."/>
            <person name="Ohm R.A."/>
            <person name="Pangilinan J."/>
            <person name="Pereira M.F."/>
            <person name="Perotto S."/>
            <person name="Peter M."/>
            <person name="Pfister S."/>
            <person name="Riley R."/>
            <person name="Sitrit Y."/>
            <person name="Stielow J.B."/>
            <person name="Szollosi G."/>
            <person name="Zifcakova L."/>
            <person name="Stursova M."/>
            <person name="Spatafora J.W."/>
            <person name="Tedersoo L."/>
            <person name="Vaario L.M."/>
            <person name="Yamada A."/>
            <person name="Yan M."/>
            <person name="Wang P."/>
            <person name="Xu J."/>
            <person name="Bruns T."/>
            <person name="Baldrian P."/>
            <person name="Vilgalys R."/>
            <person name="Dunand C."/>
            <person name="Henrissat B."/>
            <person name="Grigoriev I.V."/>
            <person name="Hibbett D."/>
            <person name="Nagy L.G."/>
            <person name="Martin F.M."/>
        </authorList>
    </citation>
    <scope>NUCLEOTIDE SEQUENCE</scope>
    <source>
        <strain evidence="1">UH-Tt-Lm1</strain>
    </source>
</reference>
<protein>
    <submittedName>
        <fullName evidence="1">Uncharacterized protein</fullName>
    </submittedName>
</protein>
<dbReference type="Proteomes" id="UP000736335">
    <property type="component" value="Unassembled WGS sequence"/>
</dbReference>
<evidence type="ECO:0000313" key="2">
    <source>
        <dbReference type="Proteomes" id="UP000736335"/>
    </source>
</evidence>
<name>A0A9P6LBI1_9AGAM</name>
<comment type="caution">
    <text evidence="1">The sequence shown here is derived from an EMBL/GenBank/DDBJ whole genome shotgun (WGS) entry which is preliminary data.</text>
</comment>
<keyword evidence="2" id="KW-1185">Reference proteome</keyword>
<proteinExistence type="predicted"/>
<dbReference type="AlphaFoldDB" id="A0A9P6LBI1"/>
<sequence>MIGGPGFASVPFKLEYAEDVAAPSPNPLSYATPPVENEAPIPTPALAFVLEASNKENCQHCVTSPRLPIEEMTIDKAEDEPRAVELSRMYSESQSSLDYWQPLLEVYKTSLSIPDCPNEDSPVPLLRYTSLSPYPPSRRPDVFPCDVPMFSPFDLRPALLSI</sequence>
<organism evidence="1 2">
    <name type="scientific">Thelephora terrestris</name>
    <dbReference type="NCBI Taxonomy" id="56493"/>
    <lineage>
        <taxon>Eukaryota</taxon>
        <taxon>Fungi</taxon>
        <taxon>Dikarya</taxon>
        <taxon>Basidiomycota</taxon>
        <taxon>Agaricomycotina</taxon>
        <taxon>Agaricomycetes</taxon>
        <taxon>Thelephorales</taxon>
        <taxon>Thelephoraceae</taxon>
        <taxon>Thelephora</taxon>
    </lineage>
</organism>
<reference evidence="1" key="2">
    <citation type="submission" date="2020-11" db="EMBL/GenBank/DDBJ databases">
        <authorList>
            <consortium name="DOE Joint Genome Institute"/>
            <person name="Kuo A."/>
            <person name="Miyauchi S."/>
            <person name="Kiss E."/>
            <person name="Drula E."/>
            <person name="Kohler A."/>
            <person name="Sanchez-Garcia M."/>
            <person name="Andreopoulos B."/>
            <person name="Barry K.W."/>
            <person name="Bonito G."/>
            <person name="Buee M."/>
            <person name="Carver A."/>
            <person name="Chen C."/>
            <person name="Cichocki N."/>
            <person name="Clum A."/>
            <person name="Culley D."/>
            <person name="Crous P.W."/>
            <person name="Fauchery L."/>
            <person name="Girlanda M."/>
            <person name="Hayes R."/>
            <person name="Keri Z."/>
            <person name="Labutti K."/>
            <person name="Lipzen A."/>
            <person name="Lombard V."/>
            <person name="Magnuson J."/>
            <person name="Maillard F."/>
            <person name="Morin E."/>
            <person name="Murat C."/>
            <person name="Nolan M."/>
            <person name="Ohm R."/>
            <person name="Pangilinan J."/>
            <person name="Pereira M."/>
            <person name="Perotto S."/>
            <person name="Peter M."/>
            <person name="Riley R."/>
            <person name="Sitrit Y."/>
            <person name="Stielow B."/>
            <person name="Szollosi G."/>
            <person name="Zifcakova L."/>
            <person name="Stursova M."/>
            <person name="Spatafora J.W."/>
            <person name="Tedersoo L."/>
            <person name="Vaario L.-M."/>
            <person name="Yamada A."/>
            <person name="Yan M."/>
            <person name="Wang P."/>
            <person name="Xu J."/>
            <person name="Bruns T."/>
            <person name="Baldrian P."/>
            <person name="Vilgalys R."/>
            <person name="Henrissat B."/>
            <person name="Grigoriev I.V."/>
            <person name="Hibbett D."/>
            <person name="Nagy L.G."/>
            <person name="Martin F.M."/>
        </authorList>
    </citation>
    <scope>NUCLEOTIDE SEQUENCE</scope>
    <source>
        <strain evidence="1">UH-Tt-Lm1</strain>
    </source>
</reference>
<gene>
    <name evidence="1" type="ORF">BJ322DRAFT_1104939</name>
</gene>
<dbReference type="EMBL" id="WIUZ02000002">
    <property type="protein sequence ID" value="KAF9791283.1"/>
    <property type="molecule type" value="Genomic_DNA"/>
</dbReference>
<accession>A0A9P6LBI1</accession>
<evidence type="ECO:0000313" key="1">
    <source>
        <dbReference type="EMBL" id="KAF9791283.1"/>
    </source>
</evidence>